<evidence type="ECO:0008006" key="4">
    <source>
        <dbReference type="Google" id="ProtNLM"/>
    </source>
</evidence>
<gene>
    <name evidence="2" type="ORF">ACFFFU_12125</name>
</gene>
<name>A0ABV6T205_9GAMM</name>
<dbReference type="EMBL" id="JBHLTF010000032">
    <property type="protein sequence ID" value="MFC0718486.1"/>
    <property type="molecule type" value="Genomic_DNA"/>
</dbReference>
<protein>
    <recommendedName>
        <fullName evidence="4">TetR family transcriptional regulator</fullName>
    </recommendedName>
</protein>
<dbReference type="Proteomes" id="UP001589898">
    <property type="component" value="Unassembled WGS sequence"/>
</dbReference>
<feature type="region of interest" description="Disordered" evidence="1">
    <location>
        <begin position="62"/>
        <end position="94"/>
    </location>
</feature>
<evidence type="ECO:0000313" key="3">
    <source>
        <dbReference type="Proteomes" id="UP001589898"/>
    </source>
</evidence>
<dbReference type="RefSeq" id="WP_189495531.1">
    <property type="nucleotide sequence ID" value="NZ_BMZT01000003.1"/>
</dbReference>
<sequence>MKNSRLASEDRQKQLRLAITRIERGRSQTKARKLTISSVAREAGVSTSLIHNYHPEIAEVIREKQGRSSRAMRDAKQSELKAEREKNQKLRSENAQLRQQIAKLASVNELLTMNISSLEARMSGGNVIDHPSAKK</sequence>
<comment type="caution">
    <text evidence="2">The sequence shown here is derived from an EMBL/GenBank/DDBJ whole genome shotgun (WGS) entry which is preliminary data.</text>
</comment>
<organism evidence="2 3">
    <name type="scientific">Luteimonas padinae</name>
    <dbReference type="NCBI Taxonomy" id="1714359"/>
    <lineage>
        <taxon>Bacteria</taxon>
        <taxon>Pseudomonadati</taxon>
        <taxon>Pseudomonadota</taxon>
        <taxon>Gammaproteobacteria</taxon>
        <taxon>Lysobacterales</taxon>
        <taxon>Lysobacteraceae</taxon>
        <taxon>Luteimonas</taxon>
    </lineage>
</organism>
<proteinExistence type="predicted"/>
<reference evidence="2 3" key="1">
    <citation type="submission" date="2024-09" db="EMBL/GenBank/DDBJ databases">
        <authorList>
            <person name="Sun Q."/>
            <person name="Mori K."/>
        </authorList>
    </citation>
    <scope>NUCLEOTIDE SEQUENCE [LARGE SCALE GENOMIC DNA]</scope>
    <source>
        <strain evidence="2 3">KCTC 52403</strain>
    </source>
</reference>
<keyword evidence="3" id="KW-1185">Reference proteome</keyword>
<dbReference type="Gene3D" id="1.10.357.10">
    <property type="entry name" value="Tetracycline Repressor, domain 2"/>
    <property type="match status" value="1"/>
</dbReference>
<evidence type="ECO:0000313" key="2">
    <source>
        <dbReference type="EMBL" id="MFC0718486.1"/>
    </source>
</evidence>
<evidence type="ECO:0000256" key="1">
    <source>
        <dbReference type="SAM" id="MobiDB-lite"/>
    </source>
</evidence>
<feature type="compositionally biased region" description="Basic and acidic residues" evidence="1">
    <location>
        <begin position="62"/>
        <end position="92"/>
    </location>
</feature>
<accession>A0ABV6T205</accession>